<dbReference type="PANTHER" id="PTHR21258:SF62">
    <property type="entry name" value="INSULIN RECEPTOR SUBSTRATE 1"/>
    <property type="match status" value="1"/>
</dbReference>
<dbReference type="SUPFAM" id="SSF50729">
    <property type="entry name" value="PH domain-like"/>
    <property type="match status" value="1"/>
</dbReference>
<keyword evidence="3" id="KW-1185">Reference proteome</keyword>
<evidence type="ECO:0000259" key="1">
    <source>
        <dbReference type="PROSITE" id="PS51064"/>
    </source>
</evidence>
<comment type="caution">
    <text evidence="2">The sequence shown here is derived from an EMBL/GenBank/DDBJ whole genome shotgun (WGS) entry which is preliminary data.</text>
</comment>
<gene>
    <name evidence="2" type="ORF">SK128_027606</name>
</gene>
<dbReference type="InterPro" id="IPR002404">
    <property type="entry name" value="IRS_PTB"/>
</dbReference>
<evidence type="ECO:0000313" key="2">
    <source>
        <dbReference type="EMBL" id="KAK7074518.1"/>
    </source>
</evidence>
<feature type="domain" description="IRS-type PTB" evidence="1">
    <location>
        <begin position="1"/>
        <end position="72"/>
    </location>
</feature>
<dbReference type="Pfam" id="PF02174">
    <property type="entry name" value="IRS"/>
    <property type="match status" value="1"/>
</dbReference>
<dbReference type="Gene3D" id="2.30.29.30">
    <property type="entry name" value="Pleckstrin-homology domain (PH domain)/Phosphotyrosine-binding domain (PTB)"/>
    <property type="match status" value="1"/>
</dbReference>
<dbReference type="GO" id="GO:0007169">
    <property type="term" value="P:cell surface receptor protein tyrosine kinase signaling pathway"/>
    <property type="evidence" value="ECO:0007669"/>
    <property type="project" value="TreeGrafter"/>
</dbReference>
<dbReference type="EMBL" id="JAXCGZ010011555">
    <property type="protein sequence ID" value="KAK7074518.1"/>
    <property type="molecule type" value="Genomic_DNA"/>
</dbReference>
<protein>
    <recommendedName>
        <fullName evidence="1">IRS-type PTB domain-containing protein</fullName>
    </recommendedName>
</protein>
<name>A0AAN8X5S0_HALRR</name>
<dbReference type="InterPro" id="IPR011993">
    <property type="entry name" value="PH-like_dom_sf"/>
</dbReference>
<dbReference type="AlphaFoldDB" id="A0AAN8X5S0"/>
<dbReference type="Proteomes" id="UP001381693">
    <property type="component" value="Unassembled WGS sequence"/>
</dbReference>
<dbReference type="PANTHER" id="PTHR21258">
    <property type="entry name" value="DOCKING PROTEIN RELATED"/>
    <property type="match status" value="1"/>
</dbReference>
<proteinExistence type="predicted"/>
<sequence>MDARTKIGLDNRELRLVVENGHITLITNQGVRAARWAIEHLRNYGYKEADFHFEAGKRSEHGEGMFTFSTTV</sequence>
<feature type="non-terminal residue" evidence="2">
    <location>
        <position position="72"/>
    </location>
</feature>
<dbReference type="PROSITE" id="PS51064">
    <property type="entry name" value="IRS_PTB"/>
    <property type="match status" value="1"/>
</dbReference>
<organism evidence="2 3">
    <name type="scientific">Halocaridina rubra</name>
    <name type="common">Hawaiian red shrimp</name>
    <dbReference type="NCBI Taxonomy" id="373956"/>
    <lineage>
        <taxon>Eukaryota</taxon>
        <taxon>Metazoa</taxon>
        <taxon>Ecdysozoa</taxon>
        <taxon>Arthropoda</taxon>
        <taxon>Crustacea</taxon>
        <taxon>Multicrustacea</taxon>
        <taxon>Malacostraca</taxon>
        <taxon>Eumalacostraca</taxon>
        <taxon>Eucarida</taxon>
        <taxon>Decapoda</taxon>
        <taxon>Pleocyemata</taxon>
        <taxon>Caridea</taxon>
        <taxon>Atyoidea</taxon>
        <taxon>Atyidae</taxon>
        <taxon>Halocaridina</taxon>
    </lineage>
</organism>
<dbReference type="InterPro" id="IPR050996">
    <property type="entry name" value="Docking_Protein_DOK"/>
</dbReference>
<reference evidence="2 3" key="1">
    <citation type="submission" date="2023-11" db="EMBL/GenBank/DDBJ databases">
        <title>Halocaridina rubra genome assembly.</title>
        <authorList>
            <person name="Smith C."/>
        </authorList>
    </citation>
    <scope>NUCLEOTIDE SEQUENCE [LARGE SCALE GENOMIC DNA]</scope>
    <source>
        <strain evidence="2">EP-1</strain>
        <tissue evidence="2">Whole</tissue>
    </source>
</reference>
<dbReference type="SMART" id="SM01244">
    <property type="entry name" value="IRS"/>
    <property type="match status" value="1"/>
</dbReference>
<accession>A0AAN8X5S0</accession>
<dbReference type="GO" id="GO:0005737">
    <property type="term" value="C:cytoplasm"/>
    <property type="evidence" value="ECO:0007669"/>
    <property type="project" value="TreeGrafter"/>
</dbReference>
<evidence type="ECO:0000313" key="3">
    <source>
        <dbReference type="Proteomes" id="UP001381693"/>
    </source>
</evidence>